<evidence type="ECO:0000313" key="1">
    <source>
        <dbReference type="EMBL" id="MCH99313.1"/>
    </source>
</evidence>
<accession>A0A392NIW4</accession>
<reference evidence="1 2" key="1">
    <citation type="journal article" date="2018" name="Front. Plant Sci.">
        <title>Red Clover (Trifolium pratense) and Zigzag Clover (T. medium) - A Picture of Genomic Similarities and Differences.</title>
        <authorList>
            <person name="Dluhosova J."/>
            <person name="Istvanek J."/>
            <person name="Nedelnik J."/>
            <person name="Repkova J."/>
        </authorList>
    </citation>
    <scope>NUCLEOTIDE SEQUENCE [LARGE SCALE GENOMIC DNA]</scope>
    <source>
        <strain evidence="2">cv. 10/8</strain>
        <tissue evidence="1">Leaf</tissue>
    </source>
</reference>
<name>A0A392NIW4_9FABA</name>
<proteinExistence type="predicted"/>
<sequence>MLREEGIETEDSVYVNDKEEVNSYISKGLPTRELRRSGAGAGAATGSAVRE</sequence>
<dbReference type="Proteomes" id="UP000265520">
    <property type="component" value="Unassembled WGS sequence"/>
</dbReference>
<dbReference type="EMBL" id="LXQA010039977">
    <property type="protein sequence ID" value="MCH99313.1"/>
    <property type="molecule type" value="Genomic_DNA"/>
</dbReference>
<comment type="caution">
    <text evidence="1">The sequence shown here is derived from an EMBL/GenBank/DDBJ whole genome shotgun (WGS) entry which is preliminary data.</text>
</comment>
<protein>
    <submittedName>
        <fullName evidence="1">Uncharacterized protein</fullName>
    </submittedName>
</protein>
<keyword evidence="2" id="KW-1185">Reference proteome</keyword>
<evidence type="ECO:0000313" key="2">
    <source>
        <dbReference type="Proteomes" id="UP000265520"/>
    </source>
</evidence>
<dbReference type="AlphaFoldDB" id="A0A392NIW4"/>
<gene>
    <name evidence="1" type="ORF">A2U01_0020325</name>
</gene>
<organism evidence="1 2">
    <name type="scientific">Trifolium medium</name>
    <dbReference type="NCBI Taxonomy" id="97028"/>
    <lineage>
        <taxon>Eukaryota</taxon>
        <taxon>Viridiplantae</taxon>
        <taxon>Streptophyta</taxon>
        <taxon>Embryophyta</taxon>
        <taxon>Tracheophyta</taxon>
        <taxon>Spermatophyta</taxon>
        <taxon>Magnoliopsida</taxon>
        <taxon>eudicotyledons</taxon>
        <taxon>Gunneridae</taxon>
        <taxon>Pentapetalae</taxon>
        <taxon>rosids</taxon>
        <taxon>fabids</taxon>
        <taxon>Fabales</taxon>
        <taxon>Fabaceae</taxon>
        <taxon>Papilionoideae</taxon>
        <taxon>50 kb inversion clade</taxon>
        <taxon>NPAAA clade</taxon>
        <taxon>Hologalegina</taxon>
        <taxon>IRL clade</taxon>
        <taxon>Trifolieae</taxon>
        <taxon>Trifolium</taxon>
    </lineage>
</organism>